<dbReference type="RefSeq" id="WP_011400492.1">
    <property type="nucleotide sequence ID" value="NC_007645.1"/>
</dbReference>
<dbReference type="CDD" id="cd20004">
    <property type="entry name" value="PBP1_ABC_sugar_binding-like"/>
    <property type="match status" value="1"/>
</dbReference>
<dbReference type="GO" id="GO:0030313">
    <property type="term" value="C:cell envelope"/>
    <property type="evidence" value="ECO:0007669"/>
    <property type="project" value="UniProtKB-SubCell"/>
</dbReference>
<evidence type="ECO:0000256" key="1">
    <source>
        <dbReference type="ARBA" id="ARBA00004196"/>
    </source>
</evidence>
<keyword evidence="5" id="KW-0813">Transport</keyword>
<gene>
    <name evidence="5" type="ordered locus">HCH_06819</name>
</gene>
<organism evidence="5 6">
    <name type="scientific">Hahella chejuensis (strain KCTC 2396)</name>
    <dbReference type="NCBI Taxonomy" id="349521"/>
    <lineage>
        <taxon>Bacteria</taxon>
        <taxon>Pseudomonadati</taxon>
        <taxon>Pseudomonadota</taxon>
        <taxon>Gammaproteobacteria</taxon>
        <taxon>Oceanospirillales</taxon>
        <taxon>Hahellaceae</taxon>
        <taxon>Hahella</taxon>
    </lineage>
</organism>
<evidence type="ECO:0000313" key="5">
    <source>
        <dbReference type="EMBL" id="ABC33442.1"/>
    </source>
</evidence>
<dbReference type="EMBL" id="CP000155">
    <property type="protein sequence ID" value="ABC33442.1"/>
    <property type="molecule type" value="Genomic_DNA"/>
</dbReference>
<dbReference type="KEGG" id="hch:HCH_06819"/>
<dbReference type="Pfam" id="PF13407">
    <property type="entry name" value="Peripla_BP_4"/>
    <property type="match status" value="1"/>
</dbReference>
<accession>Q2S7D2</accession>
<comment type="subcellular location">
    <subcellularLocation>
        <location evidence="1">Cell envelope</location>
    </subcellularLocation>
</comment>
<evidence type="ECO:0000256" key="2">
    <source>
        <dbReference type="ARBA" id="ARBA00007639"/>
    </source>
</evidence>
<sequence>MPSVLHSPGAVRRLSVCAALLALVWLIASPLSQADIHQPKLLLVLKGDSNAYWRQVYLGAQKAADEAGVTLLHRSTKDDGDIAGQIQILSYHLSQAPPDALILAPNSAEDLTPSVAQYRARNIPVLVVDSDLAGDAHQGLVATDNYAAGQLAARALLATLDLSKERNIALLRLRAGNASTDQREQGFLDVLRKHDKIRIIAAPYAGDDRGAARSEMLRLLKETPTIDGLFTPNESTTIGALVAIRQSGMSKQFGFIGFDQTEELEAAMYAGEISNLVVQNPEYMGYLAVQRALDLVRGKPIPAFTDTGVRLLQPLPKP</sequence>
<feature type="domain" description="Periplasmic binding protein" evidence="4">
    <location>
        <begin position="43"/>
        <end position="299"/>
    </location>
</feature>
<reference evidence="7" key="2">
    <citation type="submission" date="2009-11" db="PDB data bank">
        <title>Crystal structure of ABC-type sugar transport system, periplasmic component from Hahella chejuensis.</title>
        <authorList>
            <person name="Bagaria A."/>
            <person name="Kumaran D."/>
            <person name="Burley S.K."/>
            <person name="Swaminathan S."/>
        </authorList>
    </citation>
    <scope>X-RAY CRYSTALLOGRAPHY (1.90 ANGSTROMS) OF 39-313</scope>
</reference>
<dbReference type="GO" id="GO:0055085">
    <property type="term" value="P:transmembrane transport"/>
    <property type="evidence" value="ECO:0007669"/>
    <property type="project" value="UniProtKB-ARBA"/>
</dbReference>
<dbReference type="STRING" id="349521.HCH_06819"/>
<dbReference type="InterPro" id="IPR028082">
    <property type="entry name" value="Peripla_BP_I"/>
</dbReference>
<dbReference type="PDB" id="3KSM">
    <property type="method" value="X-ray"/>
    <property type="resolution" value="1.90 A"/>
    <property type="chains" value="A/B=39-313"/>
</dbReference>
<dbReference type="EvolutionaryTrace" id="Q2S7D2"/>
<dbReference type="eggNOG" id="COG1879">
    <property type="taxonomic scope" value="Bacteria"/>
</dbReference>
<dbReference type="SMR" id="Q2S7D2"/>
<dbReference type="PANTHER" id="PTHR46847">
    <property type="entry name" value="D-ALLOSE-BINDING PERIPLASMIC PROTEIN-RELATED"/>
    <property type="match status" value="1"/>
</dbReference>
<dbReference type="AlphaFoldDB" id="Q2S7D2"/>
<keyword evidence="3" id="KW-0732">Signal</keyword>
<keyword evidence="5" id="KW-0762">Sugar transport</keyword>
<protein>
    <submittedName>
        <fullName evidence="5">ABC-type sugar transport system, periplasmic component</fullName>
    </submittedName>
</protein>
<dbReference type="InterPro" id="IPR025997">
    <property type="entry name" value="SBP_2_dom"/>
</dbReference>
<dbReference type="OrthoDB" id="6196975at2"/>
<comment type="similarity">
    <text evidence="2">Belongs to the bacterial solute-binding protein 2 family.</text>
</comment>
<dbReference type="PANTHER" id="PTHR46847:SF1">
    <property type="entry name" value="D-ALLOSE-BINDING PERIPLASMIC PROTEIN-RELATED"/>
    <property type="match status" value="1"/>
</dbReference>
<evidence type="ECO:0000256" key="3">
    <source>
        <dbReference type="ARBA" id="ARBA00022729"/>
    </source>
</evidence>
<keyword evidence="7" id="KW-0002">3D-structure</keyword>
<evidence type="ECO:0000313" key="6">
    <source>
        <dbReference type="Proteomes" id="UP000000238"/>
    </source>
</evidence>
<keyword evidence="6" id="KW-1185">Reference proteome</keyword>
<reference evidence="5 6" key="1">
    <citation type="journal article" date="2005" name="Nucleic Acids Res.">
        <title>Genomic blueprint of Hahella chejuensis, a marine microbe producing an algicidal agent.</title>
        <authorList>
            <person name="Jeong H."/>
            <person name="Yim J.H."/>
            <person name="Lee C."/>
            <person name="Choi S.-H."/>
            <person name="Park Y.K."/>
            <person name="Yoon S.H."/>
            <person name="Hur C.-G."/>
            <person name="Kang H.-Y."/>
            <person name="Kim D."/>
            <person name="Lee H.H."/>
            <person name="Park K.H."/>
            <person name="Park S.-H."/>
            <person name="Park H.-S."/>
            <person name="Lee H.K."/>
            <person name="Oh T.K."/>
            <person name="Kim J.F."/>
        </authorList>
    </citation>
    <scope>NUCLEOTIDE SEQUENCE [LARGE SCALE GENOMIC DNA]</scope>
    <source>
        <strain evidence="5 6">KCTC 2396</strain>
    </source>
</reference>
<dbReference type="PDBsum" id="3KSM"/>
<evidence type="ECO:0000259" key="4">
    <source>
        <dbReference type="Pfam" id="PF13407"/>
    </source>
</evidence>
<dbReference type="Gene3D" id="3.40.50.2300">
    <property type="match status" value="2"/>
</dbReference>
<name>Q2S7D2_HAHCH</name>
<dbReference type="Proteomes" id="UP000000238">
    <property type="component" value="Chromosome"/>
</dbReference>
<proteinExistence type="evidence at protein level"/>
<dbReference type="GO" id="GO:0030246">
    <property type="term" value="F:carbohydrate binding"/>
    <property type="evidence" value="ECO:0007669"/>
    <property type="project" value="UniProtKB-ARBA"/>
</dbReference>
<evidence type="ECO:0007829" key="7">
    <source>
        <dbReference type="PDB" id="3KSM"/>
    </source>
</evidence>
<dbReference type="SUPFAM" id="SSF53822">
    <property type="entry name" value="Periplasmic binding protein-like I"/>
    <property type="match status" value="1"/>
</dbReference>
<dbReference type="HOGENOM" id="CLU_037628_3_3_6"/>